<gene>
    <name evidence="1" type="ORF">SO802_013472</name>
</gene>
<proteinExistence type="predicted"/>
<dbReference type="Proteomes" id="UP001459277">
    <property type="component" value="Unassembled WGS sequence"/>
</dbReference>
<keyword evidence="2" id="KW-1185">Reference proteome</keyword>
<sequence>MIPPFQTLIQLLYYTTAGEEIRHANVRVVGWRAALLQRGEQAIDKERGIREVRSDAHIISNDPAQAQPIKGVLYHLIIGDRYLPFMLVLGVHARIGNDGLELDPLSFKFSNYMECWNTICIL</sequence>
<dbReference type="EMBL" id="JAZDWU010000004">
    <property type="protein sequence ID" value="KAL0005911.1"/>
    <property type="molecule type" value="Genomic_DNA"/>
</dbReference>
<reference evidence="1 2" key="1">
    <citation type="submission" date="2024-01" db="EMBL/GenBank/DDBJ databases">
        <title>A telomere-to-telomere, gap-free genome of sweet tea (Lithocarpus litseifolius).</title>
        <authorList>
            <person name="Zhou J."/>
        </authorList>
    </citation>
    <scope>NUCLEOTIDE SEQUENCE [LARGE SCALE GENOMIC DNA]</scope>
    <source>
        <strain evidence="1">Zhou-2022a</strain>
        <tissue evidence="1">Leaf</tissue>
    </source>
</reference>
<evidence type="ECO:0000313" key="1">
    <source>
        <dbReference type="EMBL" id="KAL0005911.1"/>
    </source>
</evidence>
<name>A0AAW2D9T0_9ROSI</name>
<accession>A0AAW2D9T0</accession>
<dbReference type="AlphaFoldDB" id="A0AAW2D9T0"/>
<protein>
    <submittedName>
        <fullName evidence="1">Uncharacterized protein</fullName>
    </submittedName>
</protein>
<evidence type="ECO:0000313" key="2">
    <source>
        <dbReference type="Proteomes" id="UP001459277"/>
    </source>
</evidence>
<comment type="caution">
    <text evidence="1">The sequence shown here is derived from an EMBL/GenBank/DDBJ whole genome shotgun (WGS) entry which is preliminary data.</text>
</comment>
<organism evidence="1 2">
    <name type="scientific">Lithocarpus litseifolius</name>
    <dbReference type="NCBI Taxonomy" id="425828"/>
    <lineage>
        <taxon>Eukaryota</taxon>
        <taxon>Viridiplantae</taxon>
        <taxon>Streptophyta</taxon>
        <taxon>Embryophyta</taxon>
        <taxon>Tracheophyta</taxon>
        <taxon>Spermatophyta</taxon>
        <taxon>Magnoliopsida</taxon>
        <taxon>eudicotyledons</taxon>
        <taxon>Gunneridae</taxon>
        <taxon>Pentapetalae</taxon>
        <taxon>rosids</taxon>
        <taxon>fabids</taxon>
        <taxon>Fagales</taxon>
        <taxon>Fagaceae</taxon>
        <taxon>Lithocarpus</taxon>
    </lineage>
</organism>